<evidence type="ECO:0000256" key="1">
    <source>
        <dbReference type="SAM" id="Phobius"/>
    </source>
</evidence>
<protein>
    <submittedName>
        <fullName evidence="2">Uncharacterized protein</fullName>
    </submittedName>
</protein>
<name>W9R5V3_9ROSA</name>
<evidence type="ECO:0000313" key="2">
    <source>
        <dbReference type="EMBL" id="EXB73669.1"/>
    </source>
</evidence>
<keyword evidence="3" id="KW-1185">Reference proteome</keyword>
<accession>W9R5V3</accession>
<gene>
    <name evidence="2" type="ORF">L484_026830</name>
</gene>
<reference evidence="3" key="1">
    <citation type="submission" date="2013-01" db="EMBL/GenBank/DDBJ databases">
        <title>Draft Genome Sequence of a Mulberry Tree, Morus notabilis C.K. Schneid.</title>
        <authorList>
            <person name="He N."/>
            <person name="Zhao S."/>
        </authorList>
    </citation>
    <scope>NUCLEOTIDE SEQUENCE</scope>
</reference>
<sequence length="161" mass="17904">MKNTLEARYDSHLLRVVLIHVGLLLLIARLWLLLEARPVSPLDVLRERRDTRIATDAKTRTNASLGQCLLQRCQASGVVFRQLNDQLSSCPAGSNPDDAVEIKSPNGLLKMCIQDGHSSGQKKLCQQRWVWEANDVSPQGMVNTIVDDGPHIQGLSPRNCQ</sequence>
<dbReference type="Proteomes" id="UP000030645">
    <property type="component" value="Unassembled WGS sequence"/>
</dbReference>
<dbReference type="AlphaFoldDB" id="W9R5V3"/>
<organism evidence="2 3">
    <name type="scientific">Morus notabilis</name>
    <dbReference type="NCBI Taxonomy" id="981085"/>
    <lineage>
        <taxon>Eukaryota</taxon>
        <taxon>Viridiplantae</taxon>
        <taxon>Streptophyta</taxon>
        <taxon>Embryophyta</taxon>
        <taxon>Tracheophyta</taxon>
        <taxon>Spermatophyta</taxon>
        <taxon>Magnoliopsida</taxon>
        <taxon>eudicotyledons</taxon>
        <taxon>Gunneridae</taxon>
        <taxon>Pentapetalae</taxon>
        <taxon>rosids</taxon>
        <taxon>fabids</taxon>
        <taxon>Rosales</taxon>
        <taxon>Moraceae</taxon>
        <taxon>Moreae</taxon>
        <taxon>Morus</taxon>
    </lineage>
</organism>
<keyword evidence="1" id="KW-0472">Membrane</keyword>
<dbReference type="EMBL" id="KE344640">
    <property type="protein sequence ID" value="EXB73669.1"/>
    <property type="molecule type" value="Genomic_DNA"/>
</dbReference>
<keyword evidence="1" id="KW-1133">Transmembrane helix</keyword>
<keyword evidence="1" id="KW-0812">Transmembrane</keyword>
<proteinExistence type="predicted"/>
<evidence type="ECO:0000313" key="3">
    <source>
        <dbReference type="Proteomes" id="UP000030645"/>
    </source>
</evidence>
<feature type="transmembrane region" description="Helical" evidence="1">
    <location>
        <begin position="12"/>
        <end position="34"/>
    </location>
</feature>